<protein>
    <submittedName>
        <fullName evidence="1">Uncharacterized protein</fullName>
    </submittedName>
</protein>
<dbReference type="SUPFAM" id="SSF53649">
    <property type="entry name" value="Alkaline phosphatase-like"/>
    <property type="match status" value="1"/>
</dbReference>
<gene>
    <name evidence="1" type="ORF">KR093_004276</name>
</gene>
<feature type="non-terminal residue" evidence="1">
    <location>
        <position position="629"/>
    </location>
</feature>
<evidence type="ECO:0000313" key="2">
    <source>
        <dbReference type="Proteomes" id="UP001200034"/>
    </source>
</evidence>
<keyword evidence="2" id="KW-1185">Reference proteome</keyword>
<dbReference type="Gene3D" id="3.40.720.10">
    <property type="entry name" value="Alkaline Phosphatase, subunit A"/>
    <property type="match status" value="1"/>
</dbReference>
<name>A0AAD4K510_9MUSC</name>
<proteinExistence type="predicted"/>
<dbReference type="FunFam" id="3.40.720.10:FF:000017">
    <property type="entry name" value="Predicted protein"/>
    <property type="match status" value="1"/>
</dbReference>
<accession>A0AAD4K510</accession>
<sequence>THKFQFRAMLKATPKSEIKRARYFVNSKKCKIPYADPFSREALEIYTPFKLKLCSNESDIFLLTYDWNSEHYILRLNEQALKRLSPKSDVLCNFRKVTQGEDLYMGKIERIYFKQNHALPRNIIGVIAECHDATDKSKVVQQDAFPLVQLPTKRLTNESSSTGNNAKRRQPSVVLIGVDSMSRMNFRRTMPKTSEFVSQRGWYEMEGYNKVADNTLVNLLPILMGKTKERIQRKCHHNDFECIEEFQWIWKDYKKQGYTVALAEDLAALGVLFNNADVGYFPGPVDHTLHPLMLKMEQVLKIYVRYGYNYCIGRRLTVSYMFDFCQQFVSRYVEDLNLPTFGYFWTSTFTHDYNFGAASLDVKFVEFLQRLQAHHLFDHAIVILFSDHGARFGELLKLSDGFLEERLPMLHIFLPPWFRREYPKYAHALYTNRNRLSSNFDLYNTLRHILQLNATKSSDLPPLASCLQSRSLLHPLPRERSCEDACIAEHWCTCKDFITQLMDADMFYLSKLIIYHINRWMLVHEFNHFCQRIQLLDMEKAEKKMLLEENNGETMQRGIATYRLRFRSFPNSAVFEATVRFNRELKKLDKFNVADVSRLNSYHNDSLCINDVIAKKFCVCYPNTTLDYW</sequence>
<dbReference type="PANTHER" id="PTHR10974">
    <property type="entry name" value="FI08016P-RELATED"/>
    <property type="match status" value="1"/>
</dbReference>
<evidence type="ECO:0000313" key="1">
    <source>
        <dbReference type="EMBL" id="KAH8377216.1"/>
    </source>
</evidence>
<dbReference type="InterPro" id="IPR017850">
    <property type="entry name" value="Alkaline_phosphatase_core_sf"/>
</dbReference>
<organism evidence="1 2">
    <name type="scientific">Drosophila rubida</name>
    <dbReference type="NCBI Taxonomy" id="30044"/>
    <lineage>
        <taxon>Eukaryota</taxon>
        <taxon>Metazoa</taxon>
        <taxon>Ecdysozoa</taxon>
        <taxon>Arthropoda</taxon>
        <taxon>Hexapoda</taxon>
        <taxon>Insecta</taxon>
        <taxon>Pterygota</taxon>
        <taxon>Neoptera</taxon>
        <taxon>Endopterygota</taxon>
        <taxon>Diptera</taxon>
        <taxon>Brachycera</taxon>
        <taxon>Muscomorpha</taxon>
        <taxon>Ephydroidea</taxon>
        <taxon>Drosophilidae</taxon>
        <taxon>Drosophila</taxon>
    </lineage>
</organism>
<dbReference type="PANTHER" id="PTHR10974:SF9">
    <property type="entry name" value="DUF229 DOMAIN CONTAINING PROTEIN-RELATED"/>
    <property type="match status" value="1"/>
</dbReference>
<dbReference type="EMBL" id="JAJJHW010001127">
    <property type="protein sequence ID" value="KAH8377216.1"/>
    <property type="molecule type" value="Genomic_DNA"/>
</dbReference>
<dbReference type="CDD" id="cd16021">
    <property type="entry name" value="ALP_like"/>
    <property type="match status" value="1"/>
</dbReference>
<feature type="non-terminal residue" evidence="1">
    <location>
        <position position="1"/>
    </location>
</feature>
<dbReference type="InterPro" id="IPR004245">
    <property type="entry name" value="DUF229"/>
</dbReference>
<dbReference type="AlphaFoldDB" id="A0AAD4K510"/>
<dbReference type="GO" id="GO:0005615">
    <property type="term" value="C:extracellular space"/>
    <property type="evidence" value="ECO:0007669"/>
    <property type="project" value="TreeGrafter"/>
</dbReference>
<reference evidence="1" key="1">
    <citation type="journal article" date="2021" name="Mol. Ecol. Resour.">
        <title>Phylogenomic analyses of the genus Drosophila reveals genomic signals of climate adaptation.</title>
        <authorList>
            <person name="Li F."/>
            <person name="Rane R.V."/>
            <person name="Luria V."/>
            <person name="Xiong Z."/>
            <person name="Chen J."/>
            <person name="Li Z."/>
            <person name="Catullo R.A."/>
            <person name="Griffin P.C."/>
            <person name="Schiffer M."/>
            <person name="Pearce S."/>
            <person name="Lee S.F."/>
            <person name="McElroy K."/>
            <person name="Stocker A."/>
            <person name="Shirriffs J."/>
            <person name="Cockerell F."/>
            <person name="Coppin C."/>
            <person name="Sgro C.M."/>
            <person name="Karger A."/>
            <person name="Cain J.W."/>
            <person name="Weber J.A."/>
            <person name="Santpere G."/>
            <person name="Kirschner M.W."/>
            <person name="Hoffmann A.A."/>
            <person name="Oakeshott J.G."/>
            <person name="Zhang G."/>
        </authorList>
    </citation>
    <scope>NUCLEOTIDE SEQUENCE</scope>
    <source>
        <strain evidence="1">BGI-SZ-2011g</strain>
    </source>
</reference>
<dbReference type="Pfam" id="PF02995">
    <property type="entry name" value="DUF229"/>
    <property type="match status" value="1"/>
</dbReference>
<comment type="caution">
    <text evidence="1">The sequence shown here is derived from an EMBL/GenBank/DDBJ whole genome shotgun (WGS) entry which is preliminary data.</text>
</comment>
<dbReference type="Proteomes" id="UP001200034">
    <property type="component" value="Unassembled WGS sequence"/>
</dbReference>